<gene>
    <name evidence="3" type="ordered locus">Acav_1704</name>
</gene>
<dbReference type="KEGG" id="aaa:Acav_1704"/>
<comment type="similarity">
    <text evidence="1">Belongs to the UPF0065 (bug) family.</text>
</comment>
<evidence type="ECO:0008006" key="5">
    <source>
        <dbReference type="Google" id="ProtNLM"/>
    </source>
</evidence>
<dbReference type="CDD" id="cd07012">
    <property type="entry name" value="PBP2_Bug_TTT"/>
    <property type="match status" value="1"/>
</dbReference>
<dbReference type="EMBL" id="CP002521">
    <property type="protein sequence ID" value="ADX45622.1"/>
    <property type="molecule type" value="Genomic_DNA"/>
</dbReference>
<dbReference type="PANTHER" id="PTHR42928:SF5">
    <property type="entry name" value="BLR1237 PROTEIN"/>
    <property type="match status" value="1"/>
</dbReference>
<dbReference type="AlphaFoldDB" id="F0Q5J4"/>
<protein>
    <recommendedName>
        <fullName evidence="5">Twin-arginine translocation pathway signal</fullName>
    </recommendedName>
</protein>
<evidence type="ECO:0000313" key="4">
    <source>
        <dbReference type="Proteomes" id="UP000002482"/>
    </source>
</evidence>
<name>F0Q5J4_PARA1</name>
<keyword evidence="4" id="KW-1185">Reference proteome</keyword>
<proteinExistence type="inferred from homology"/>
<dbReference type="InterPro" id="IPR005064">
    <property type="entry name" value="BUG"/>
</dbReference>
<dbReference type="RefSeq" id="WP_013594141.1">
    <property type="nucleotide sequence ID" value="NC_015138.1"/>
</dbReference>
<dbReference type="InterPro" id="IPR042100">
    <property type="entry name" value="Bug_dom1"/>
</dbReference>
<dbReference type="OrthoDB" id="8877978at2"/>
<dbReference type="Proteomes" id="UP000002482">
    <property type="component" value="Chromosome"/>
</dbReference>
<accession>F0Q5J4</accession>
<dbReference type="PIRSF" id="PIRSF017082">
    <property type="entry name" value="YflP"/>
    <property type="match status" value="1"/>
</dbReference>
<sequence>MRRHFLQRAWAVSAAWLAVCLAPGVAQAQPAAEWPARPIRIVVPYPPGTGPDVMARLVSEGLARELKATFVVENKPGANAIIGTGEVAKAPADGHTFLLVDRLTLSVNPLLYKPLPFDPKKDLVPVSNIADVDLYLVVSARVPAGDFRSFIDYAKARPGQVPFGTGGVGSVMHLNMELLQAGTGAQFLHVPYKALAEVIPALLGGQVDATSGGVEALLPHVRKGTLKLLAVGADARTPVAPDVPTMAEAGAPGMLLSTSYSLHARAGTPPQVLERMHAALDKVLSAPALRTWASDRGLRAGASSPQELDARIAADAERVGRLVREQHIQAQ</sequence>
<dbReference type="HOGENOM" id="CLU_045683_0_0_4"/>
<feature type="chain" id="PRO_5003258502" description="Twin-arginine translocation pathway signal" evidence="2">
    <location>
        <begin position="29"/>
        <end position="331"/>
    </location>
</feature>
<feature type="signal peptide" evidence="2">
    <location>
        <begin position="1"/>
        <end position="28"/>
    </location>
</feature>
<evidence type="ECO:0000256" key="2">
    <source>
        <dbReference type="SAM" id="SignalP"/>
    </source>
</evidence>
<dbReference type="Pfam" id="PF03401">
    <property type="entry name" value="TctC"/>
    <property type="match status" value="1"/>
</dbReference>
<dbReference type="Gene3D" id="3.40.190.10">
    <property type="entry name" value="Periplasmic binding protein-like II"/>
    <property type="match status" value="1"/>
</dbReference>
<evidence type="ECO:0000256" key="1">
    <source>
        <dbReference type="ARBA" id="ARBA00006987"/>
    </source>
</evidence>
<dbReference type="PANTHER" id="PTHR42928">
    <property type="entry name" value="TRICARBOXYLATE-BINDING PROTEIN"/>
    <property type="match status" value="1"/>
</dbReference>
<reference evidence="3" key="1">
    <citation type="submission" date="2011-02" db="EMBL/GenBank/DDBJ databases">
        <title>Complete sequence of Acidovorax avenae subsp. avenae ATCC 19860.</title>
        <authorList>
            <consortium name="US DOE Joint Genome Institute"/>
            <person name="Lucas S."/>
            <person name="Copeland A."/>
            <person name="Lapidus A."/>
            <person name="Cheng J.-F."/>
            <person name="Goodwin L."/>
            <person name="Pitluck S."/>
            <person name="Chertkov O."/>
            <person name="Held B."/>
            <person name="Detter J.C."/>
            <person name="Han C."/>
            <person name="Tapia R."/>
            <person name="Land M."/>
            <person name="Hauser L."/>
            <person name="Kyrpides N."/>
            <person name="Ivanova N."/>
            <person name="Ovchinnikova G."/>
            <person name="Pagani I."/>
            <person name="Gordon S."/>
            <person name="Woyke T."/>
        </authorList>
    </citation>
    <scope>NUCLEOTIDE SEQUENCE</scope>
    <source>
        <strain evidence="3">ATCC 19860</strain>
    </source>
</reference>
<dbReference type="SUPFAM" id="SSF53850">
    <property type="entry name" value="Periplasmic binding protein-like II"/>
    <property type="match status" value="1"/>
</dbReference>
<dbReference type="Gene3D" id="3.40.190.150">
    <property type="entry name" value="Bordetella uptake gene, domain 1"/>
    <property type="match status" value="1"/>
</dbReference>
<keyword evidence="2" id="KW-0732">Signal</keyword>
<evidence type="ECO:0000313" key="3">
    <source>
        <dbReference type="EMBL" id="ADX45622.1"/>
    </source>
</evidence>
<organism evidence="3 4">
    <name type="scientific">Paracidovorax avenae (strain ATCC 19860 / DSM 7227 / CCUG 15838 / JCM 20985 / LMG 2117 / NCPPB 1011)</name>
    <name type="common">Acidovorax avenae</name>
    <dbReference type="NCBI Taxonomy" id="643561"/>
    <lineage>
        <taxon>Bacteria</taxon>
        <taxon>Pseudomonadati</taxon>
        <taxon>Pseudomonadota</taxon>
        <taxon>Betaproteobacteria</taxon>
        <taxon>Burkholderiales</taxon>
        <taxon>Comamonadaceae</taxon>
        <taxon>Paracidovorax</taxon>
    </lineage>
</organism>
<dbReference type="GeneID" id="34236051"/>